<evidence type="ECO:0008006" key="3">
    <source>
        <dbReference type="Google" id="ProtNLM"/>
    </source>
</evidence>
<reference evidence="1" key="2">
    <citation type="submission" date="2023-01" db="EMBL/GenBank/DDBJ databases">
        <authorList>
            <person name="Sun Q."/>
            <person name="Evtushenko L."/>
        </authorList>
    </citation>
    <scope>NUCLEOTIDE SEQUENCE</scope>
    <source>
        <strain evidence="1">VKM B-2748</strain>
    </source>
</reference>
<accession>A0A9W6JSR7</accession>
<evidence type="ECO:0000313" key="1">
    <source>
        <dbReference type="EMBL" id="GLK81124.1"/>
    </source>
</evidence>
<gene>
    <name evidence="1" type="ORF">GCM10008174_28650</name>
</gene>
<evidence type="ECO:0000313" key="2">
    <source>
        <dbReference type="Proteomes" id="UP001143309"/>
    </source>
</evidence>
<protein>
    <recommendedName>
        <fullName evidence="3">DUF1640 domain-containing protein</fullName>
    </recommendedName>
</protein>
<dbReference type="AlphaFoldDB" id="A0A9W6JSR7"/>
<dbReference type="EMBL" id="BSFL01000003">
    <property type="protein sequence ID" value="GLK81124.1"/>
    <property type="molecule type" value="Genomic_DNA"/>
</dbReference>
<dbReference type="Proteomes" id="UP001143309">
    <property type="component" value="Unassembled WGS sequence"/>
</dbReference>
<dbReference type="RefSeq" id="WP_271201590.1">
    <property type="nucleotide sequence ID" value="NZ_BSFL01000003.1"/>
</dbReference>
<reference evidence="1" key="1">
    <citation type="journal article" date="2014" name="Int. J. Syst. Evol. Microbiol.">
        <title>Complete genome sequence of Corynebacterium casei LMG S-19264T (=DSM 44701T), isolated from a smear-ripened cheese.</title>
        <authorList>
            <consortium name="US DOE Joint Genome Institute (JGI-PGF)"/>
            <person name="Walter F."/>
            <person name="Albersmeier A."/>
            <person name="Kalinowski J."/>
            <person name="Ruckert C."/>
        </authorList>
    </citation>
    <scope>NUCLEOTIDE SEQUENCE</scope>
    <source>
        <strain evidence="1">VKM B-2748</strain>
    </source>
</reference>
<proteinExistence type="predicted"/>
<sequence length="75" mass="8149">MVELVTKSDLILATDRIDSDLTRIGDRIDADMKILRAEMATSRSETERLIQAQTIRLGGPVVVAVGALAALLRLT</sequence>
<organism evidence="1 2">
    <name type="scientific">Methylopila turkensis</name>
    <dbReference type="NCBI Taxonomy" id="1437816"/>
    <lineage>
        <taxon>Bacteria</taxon>
        <taxon>Pseudomonadati</taxon>
        <taxon>Pseudomonadota</taxon>
        <taxon>Alphaproteobacteria</taxon>
        <taxon>Hyphomicrobiales</taxon>
        <taxon>Methylopilaceae</taxon>
        <taxon>Methylopila</taxon>
    </lineage>
</organism>
<comment type="caution">
    <text evidence="1">The sequence shown here is derived from an EMBL/GenBank/DDBJ whole genome shotgun (WGS) entry which is preliminary data.</text>
</comment>
<keyword evidence="2" id="KW-1185">Reference proteome</keyword>
<name>A0A9W6JSR7_9HYPH</name>